<dbReference type="Gramene" id="FCD_00015307-RA">
    <property type="protein sequence ID" value="FCD_00015307-RA:cds"/>
    <property type="gene ID" value="FCD_00015307"/>
</dbReference>
<dbReference type="EMBL" id="BTGU01000011">
    <property type="protein sequence ID" value="GMN40439.1"/>
    <property type="molecule type" value="Genomic_DNA"/>
</dbReference>
<evidence type="ECO:0000313" key="3">
    <source>
        <dbReference type="Proteomes" id="UP001187192"/>
    </source>
</evidence>
<evidence type="ECO:0000313" key="2">
    <source>
        <dbReference type="EMBL" id="GMN40439.1"/>
    </source>
</evidence>
<evidence type="ECO:0000256" key="1">
    <source>
        <dbReference type="SAM" id="MobiDB-lite"/>
    </source>
</evidence>
<accession>A0AA87ZNI7</accession>
<reference evidence="2" key="1">
    <citation type="submission" date="2023-07" db="EMBL/GenBank/DDBJ databases">
        <title>draft genome sequence of fig (Ficus carica).</title>
        <authorList>
            <person name="Takahashi T."/>
            <person name="Nishimura K."/>
        </authorList>
    </citation>
    <scope>NUCLEOTIDE SEQUENCE</scope>
</reference>
<name>A0AA87ZNI7_FICCA</name>
<feature type="region of interest" description="Disordered" evidence="1">
    <location>
        <begin position="1"/>
        <end position="25"/>
    </location>
</feature>
<dbReference type="AlphaFoldDB" id="A0AA87ZNI7"/>
<protein>
    <submittedName>
        <fullName evidence="2">Uncharacterized protein</fullName>
    </submittedName>
</protein>
<dbReference type="Proteomes" id="UP001187192">
    <property type="component" value="Unassembled WGS sequence"/>
</dbReference>
<keyword evidence="3" id="KW-1185">Reference proteome</keyword>
<feature type="compositionally biased region" description="Basic and acidic residues" evidence="1">
    <location>
        <begin position="1"/>
        <end position="22"/>
    </location>
</feature>
<proteinExistence type="predicted"/>
<comment type="caution">
    <text evidence="2">The sequence shown here is derived from an EMBL/GenBank/DDBJ whole genome shotgun (WGS) entry which is preliminary data.</text>
</comment>
<gene>
    <name evidence="2" type="ORF">TIFTF001_009675</name>
</gene>
<sequence length="59" mass="6527">MKDVAAALEDIRKSEKASGADHEPEELVECVREVPDQPWDLFASSTRSAWPGDLTASFH</sequence>
<organism evidence="2 3">
    <name type="scientific">Ficus carica</name>
    <name type="common">Common fig</name>
    <dbReference type="NCBI Taxonomy" id="3494"/>
    <lineage>
        <taxon>Eukaryota</taxon>
        <taxon>Viridiplantae</taxon>
        <taxon>Streptophyta</taxon>
        <taxon>Embryophyta</taxon>
        <taxon>Tracheophyta</taxon>
        <taxon>Spermatophyta</taxon>
        <taxon>Magnoliopsida</taxon>
        <taxon>eudicotyledons</taxon>
        <taxon>Gunneridae</taxon>
        <taxon>Pentapetalae</taxon>
        <taxon>rosids</taxon>
        <taxon>fabids</taxon>
        <taxon>Rosales</taxon>
        <taxon>Moraceae</taxon>
        <taxon>Ficeae</taxon>
        <taxon>Ficus</taxon>
    </lineage>
</organism>